<dbReference type="InterPro" id="IPR011990">
    <property type="entry name" value="TPR-like_helical_dom_sf"/>
</dbReference>
<keyword evidence="1" id="KW-0732">Signal</keyword>
<feature type="chain" id="PRO_5016590105" description="DUF4919 domain-containing protein" evidence="1">
    <location>
        <begin position="20"/>
        <end position="236"/>
    </location>
</feature>
<proteinExistence type="predicted"/>
<reference evidence="2 3" key="1">
    <citation type="submission" date="2018-06" db="EMBL/GenBank/DDBJ databases">
        <authorList>
            <consortium name="Pathogen Informatics"/>
            <person name="Doyle S."/>
        </authorList>
    </citation>
    <scope>NUCLEOTIDE SEQUENCE [LARGE SCALE GENOMIC DNA]</scope>
    <source>
        <strain evidence="2 3">NCTC13043</strain>
    </source>
</reference>
<name>A0A379EYJ4_9BACT</name>
<accession>A0A379EYJ4</accession>
<dbReference type="RefSeq" id="WP_115083792.1">
    <property type="nucleotide sequence ID" value="NZ_JAPWAT010000028.1"/>
</dbReference>
<gene>
    <name evidence="2" type="ORF">NCTC13043_00317</name>
</gene>
<organism evidence="2 3">
    <name type="scientific">Prevotella pallens</name>
    <dbReference type="NCBI Taxonomy" id="60133"/>
    <lineage>
        <taxon>Bacteria</taxon>
        <taxon>Pseudomonadati</taxon>
        <taxon>Bacteroidota</taxon>
        <taxon>Bacteroidia</taxon>
        <taxon>Bacteroidales</taxon>
        <taxon>Prevotellaceae</taxon>
        <taxon>Prevotella</taxon>
    </lineage>
</organism>
<dbReference type="Pfam" id="PF16266">
    <property type="entry name" value="DUF4919"/>
    <property type="match status" value="1"/>
</dbReference>
<evidence type="ECO:0000256" key="1">
    <source>
        <dbReference type="SAM" id="SignalP"/>
    </source>
</evidence>
<evidence type="ECO:0000313" key="2">
    <source>
        <dbReference type="EMBL" id="SUC11471.1"/>
    </source>
</evidence>
<dbReference type="Gene3D" id="1.25.40.10">
    <property type="entry name" value="Tetratricopeptide repeat domain"/>
    <property type="match status" value="1"/>
</dbReference>
<dbReference type="AlphaFoldDB" id="A0A379EYJ4"/>
<feature type="signal peptide" evidence="1">
    <location>
        <begin position="1"/>
        <end position="19"/>
    </location>
</feature>
<dbReference type="OrthoDB" id="1067887at2"/>
<evidence type="ECO:0000313" key="3">
    <source>
        <dbReference type="Proteomes" id="UP000254235"/>
    </source>
</evidence>
<protein>
    <recommendedName>
        <fullName evidence="4">DUF4919 domain-containing protein</fullName>
    </recommendedName>
</protein>
<evidence type="ECO:0008006" key="4">
    <source>
        <dbReference type="Google" id="ProtNLM"/>
    </source>
</evidence>
<dbReference type="GeneID" id="78570057"/>
<dbReference type="EMBL" id="UGTP01000001">
    <property type="protein sequence ID" value="SUC11471.1"/>
    <property type="molecule type" value="Genomic_DNA"/>
</dbReference>
<sequence>MKKNIALILLLVLSLHVLAQNKNHIIRVDWKAIEKTVKTRPDSVKALIARFVQPQIDTTLTLPERILAYYGQSYISDGSETLDVMQMEDSLKAKSAAALRLAEKALTKNPLNADALIGKASILLKRLETNSEDSAKVASEARYCLRIMMQIYDVIGSTGDGTAENPFSVTSVSDEYNFLHYYLEIWKVTGQALIMSGKNKVACDVLHLGEKSNYWDKPDIYFDVTRVLLLEEGTFK</sequence>
<dbReference type="Proteomes" id="UP000254235">
    <property type="component" value="Unassembled WGS sequence"/>
</dbReference>
<dbReference type="InterPro" id="IPR032578">
    <property type="entry name" value="DUF4919"/>
</dbReference>